<dbReference type="OrthoDB" id="1726708at2"/>
<feature type="compositionally biased region" description="Low complexity" evidence="3">
    <location>
        <begin position="20"/>
        <end position="35"/>
    </location>
</feature>
<dbReference type="PANTHER" id="PTHR22550:SF5">
    <property type="entry name" value="LEUCINE ZIPPER PROTEIN 4"/>
    <property type="match status" value="1"/>
</dbReference>
<keyword evidence="2 4" id="KW-0472">Membrane</keyword>
<dbReference type="Pfam" id="PF03323">
    <property type="entry name" value="GerA"/>
    <property type="match status" value="1"/>
</dbReference>
<dbReference type="GO" id="GO:0016020">
    <property type="term" value="C:membrane"/>
    <property type="evidence" value="ECO:0007669"/>
    <property type="project" value="InterPro"/>
</dbReference>
<accession>A0A3Q8X6F9</accession>
<keyword evidence="4" id="KW-0812">Transmembrane</keyword>
<dbReference type="EMBL" id="CP034437">
    <property type="protein sequence ID" value="AZN41263.1"/>
    <property type="molecule type" value="Genomic_DNA"/>
</dbReference>
<comment type="similarity">
    <text evidence="1">Belongs to the GerABKA family.</text>
</comment>
<name>A0A3Q8X6F9_9BACL</name>
<keyword evidence="4" id="KW-1133">Transmembrane helix</keyword>
<dbReference type="GO" id="GO:0009847">
    <property type="term" value="P:spore germination"/>
    <property type="evidence" value="ECO:0007669"/>
    <property type="project" value="InterPro"/>
</dbReference>
<dbReference type="RefSeq" id="WP_126016970.1">
    <property type="nucleotide sequence ID" value="NZ_CP034437.1"/>
</dbReference>
<dbReference type="AlphaFoldDB" id="A0A3Q8X6F9"/>
<protein>
    <submittedName>
        <fullName evidence="5">Spore germination protein</fullName>
    </submittedName>
</protein>
<feature type="transmembrane region" description="Helical" evidence="4">
    <location>
        <begin position="414"/>
        <end position="432"/>
    </location>
</feature>
<gene>
    <name evidence="5" type="ORF">EJC50_17500</name>
</gene>
<reference evidence="6" key="1">
    <citation type="submission" date="2018-12" db="EMBL/GenBank/DDBJ databases">
        <title>Genome sequence of Peanibacillus sp.</title>
        <authorList>
            <person name="Subramani G."/>
            <person name="Srinivasan S."/>
            <person name="Kim M.K."/>
        </authorList>
    </citation>
    <scope>NUCLEOTIDE SEQUENCE [LARGE SCALE GENOMIC DNA]</scope>
    <source>
        <strain evidence="6">18JY67-1</strain>
    </source>
</reference>
<dbReference type="InterPro" id="IPR050768">
    <property type="entry name" value="UPF0353/GerABKA_families"/>
</dbReference>
<evidence type="ECO:0000313" key="6">
    <source>
        <dbReference type="Proteomes" id="UP000272528"/>
    </source>
</evidence>
<evidence type="ECO:0000256" key="4">
    <source>
        <dbReference type="SAM" id="Phobius"/>
    </source>
</evidence>
<feature type="region of interest" description="Disordered" evidence="3">
    <location>
        <begin position="18"/>
        <end position="37"/>
    </location>
</feature>
<feature type="compositionally biased region" description="Polar residues" evidence="3">
    <location>
        <begin position="518"/>
        <end position="528"/>
    </location>
</feature>
<sequence length="528" mass="58315">MKRLTKWMIRSQPKHPVNKELAASSLDESASVSPELEQNEQLLQDTFDNCSDIVFRKVRHSGDGDGEKREWMVIFLSSLVNEQLIDDQILKPLILMPTDKQLSIDACAEAFLSAGTIEVTAKMKDIVRQLLNGYAIVFAQTEQKAMMVKASGIKQRSLEEPSSEPVIRGPRDGFIENIGTNLGLLRSRLKTSRLKTETVTLGELSQTQIMIVYIAGLAEEPLIEEVQKRVKRVQVDGILDSGYLEEFIEDFPYSPFPQVHSTERPDVAAAELLEGRVVILVDNTPFALIAPMTLWAGLQASEDYYIRWPIATFVRWIRFLFIFIAIFAPPLYVAVTTFHQEMIPTNLVLSIASAREAVPFPALIEALLMEIIFEALREAGIRLPKQIGQAVSIVGALVIGQAAVQAGIISAPVVIIVSITGIAAFTIPRYSFANGIRLLRFPMLFLAGTLGLYGIVLGFIGILLHVSSLRSFGVPYFAPVSLSSLKDILIRSPIWSRTLRPGLLGMDSAIREPAGQKPSPSRGKSSSE</sequence>
<dbReference type="Proteomes" id="UP000272528">
    <property type="component" value="Chromosome"/>
</dbReference>
<organism evidence="5 6">
    <name type="scientific">Paenibacillus albus</name>
    <dbReference type="NCBI Taxonomy" id="2495582"/>
    <lineage>
        <taxon>Bacteria</taxon>
        <taxon>Bacillati</taxon>
        <taxon>Bacillota</taxon>
        <taxon>Bacilli</taxon>
        <taxon>Bacillales</taxon>
        <taxon>Paenibacillaceae</taxon>
        <taxon>Paenibacillus</taxon>
    </lineage>
</organism>
<dbReference type="PANTHER" id="PTHR22550">
    <property type="entry name" value="SPORE GERMINATION PROTEIN"/>
    <property type="match status" value="1"/>
</dbReference>
<proteinExistence type="inferred from homology"/>
<dbReference type="PIRSF" id="PIRSF005690">
    <property type="entry name" value="GerBA"/>
    <property type="match status" value="1"/>
</dbReference>
<feature type="transmembrane region" description="Helical" evidence="4">
    <location>
        <begin position="444"/>
        <end position="466"/>
    </location>
</feature>
<keyword evidence="6" id="KW-1185">Reference proteome</keyword>
<dbReference type="KEGG" id="palb:EJC50_17500"/>
<evidence type="ECO:0000256" key="2">
    <source>
        <dbReference type="ARBA" id="ARBA00023136"/>
    </source>
</evidence>
<feature type="transmembrane region" description="Helical" evidence="4">
    <location>
        <begin position="316"/>
        <end position="338"/>
    </location>
</feature>
<feature type="region of interest" description="Disordered" evidence="3">
    <location>
        <begin position="509"/>
        <end position="528"/>
    </location>
</feature>
<evidence type="ECO:0000313" key="5">
    <source>
        <dbReference type="EMBL" id="AZN41263.1"/>
    </source>
</evidence>
<dbReference type="InterPro" id="IPR004995">
    <property type="entry name" value="Spore_Ger"/>
</dbReference>
<evidence type="ECO:0000256" key="3">
    <source>
        <dbReference type="SAM" id="MobiDB-lite"/>
    </source>
</evidence>
<evidence type="ECO:0000256" key="1">
    <source>
        <dbReference type="ARBA" id="ARBA00005278"/>
    </source>
</evidence>